<feature type="coiled-coil region" evidence="1">
    <location>
        <begin position="295"/>
        <end position="322"/>
    </location>
</feature>
<accession>A0A377HNI4</accession>
<dbReference type="STRING" id="673.AL542_15565"/>
<evidence type="ECO:0000256" key="2">
    <source>
        <dbReference type="SAM" id="MobiDB-lite"/>
    </source>
</evidence>
<evidence type="ECO:0000256" key="3">
    <source>
        <dbReference type="SAM" id="Phobius"/>
    </source>
</evidence>
<protein>
    <submittedName>
        <fullName evidence="4">Secretion system effector C (SseC) like family</fullName>
    </submittedName>
</protein>
<gene>
    <name evidence="4" type="ORF">NCTC11645_02191</name>
</gene>
<keyword evidence="3" id="KW-0472">Membrane</keyword>
<feature type="transmembrane region" description="Helical" evidence="3">
    <location>
        <begin position="115"/>
        <end position="132"/>
    </location>
</feature>
<feature type="region of interest" description="Disordered" evidence="2">
    <location>
        <begin position="25"/>
        <end position="47"/>
    </location>
</feature>
<name>A0A377HNI4_GRIHO</name>
<evidence type="ECO:0000313" key="4">
    <source>
        <dbReference type="EMBL" id="STO57798.1"/>
    </source>
</evidence>
<proteinExistence type="predicted"/>
<keyword evidence="3" id="KW-0812">Transmembrane</keyword>
<feature type="coiled-coil region" evidence="1">
    <location>
        <begin position="86"/>
        <end position="113"/>
    </location>
</feature>
<sequence length="349" mass="36951">MNVSLVNIAENQESLWSQANRDIEKKQTQTQQQAEQGAVIPGQPLPGSSVNLSDLWRSIKESMKQVAESVSSGAQDKVATKKGLIELQKDSQIQMLNERAEKLEEQQKAQKTQGILGKIAMALGFLAAIVMAPFNPVMAAIMIGGMVAGLVIPKIADEIMKSAGVAESIRSKVKMGLEIAIGLGSMILSFNPANIATSAGKAIASGAAKAATVVKKGLDAAKTMNSFAAISSKASNLADKVRKTAQPLLDKIQDFAKGGQMSAARIGQASSVGSNVTSVVSTGYGIKSADVSKQLEVKQAQQDELQTRIEQVLKMIEQAMRAVSNAFQSLADVNSAHRSFTKTINAIHM</sequence>
<keyword evidence="3" id="KW-1133">Transmembrane helix</keyword>
<dbReference type="Proteomes" id="UP000254512">
    <property type="component" value="Unassembled WGS sequence"/>
</dbReference>
<dbReference type="AlphaFoldDB" id="A0A377HNI4"/>
<reference evidence="4 5" key="1">
    <citation type="submission" date="2018-06" db="EMBL/GenBank/DDBJ databases">
        <authorList>
            <consortium name="Pathogen Informatics"/>
            <person name="Doyle S."/>
        </authorList>
    </citation>
    <scope>NUCLEOTIDE SEQUENCE [LARGE SCALE GENOMIC DNA]</scope>
    <source>
        <strain evidence="4 5">NCTC11645</strain>
    </source>
</reference>
<organism evidence="4 5">
    <name type="scientific">Grimontia hollisae</name>
    <name type="common">Vibrio hollisae</name>
    <dbReference type="NCBI Taxonomy" id="673"/>
    <lineage>
        <taxon>Bacteria</taxon>
        <taxon>Pseudomonadati</taxon>
        <taxon>Pseudomonadota</taxon>
        <taxon>Gammaproteobacteria</taxon>
        <taxon>Vibrionales</taxon>
        <taxon>Vibrionaceae</taxon>
        <taxon>Grimontia</taxon>
    </lineage>
</organism>
<dbReference type="RefSeq" id="WP_115659897.1">
    <property type="nucleotide sequence ID" value="NZ_JARGYG010000042.1"/>
</dbReference>
<keyword evidence="1" id="KW-0175">Coiled coil</keyword>
<evidence type="ECO:0000313" key="5">
    <source>
        <dbReference type="Proteomes" id="UP000254512"/>
    </source>
</evidence>
<dbReference type="EMBL" id="UGHD01000002">
    <property type="protein sequence ID" value="STO57798.1"/>
    <property type="molecule type" value="Genomic_DNA"/>
</dbReference>
<feature type="compositionally biased region" description="Low complexity" evidence="2">
    <location>
        <begin position="28"/>
        <end position="38"/>
    </location>
</feature>
<evidence type="ECO:0000256" key="1">
    <source>
        <dbReference type="SAM" id="Coils"/>
    </source>
</evidence>